<feature type="transmembrane region" description="Helical" evidence="1">
    <location>
        <begin position="6"/>
        <end position="29"/>
    </location>
</feature>
<feature type="non-terminal residue" evidence="3">
    <location>
        <position position="141"/>
    </location>
</feature>
<feature type="domain" description="Copper resistance protein D" evidence="2">
    <location>
        <begin position="45"/>
        <end position="135"/>
    </location>
</feature>
<name>A0A3B0V4B3_9ZZZZ</name>
<proteinExistence type="predicted"/>
<evidence type="ECO:0000256" key="1">
    <source>
        <dbReference type="SAM" id="Phobius"/>
    </source>
</evidence>
<dbReference type="InterPro" id="IPR008457">
    <property type="entry name" value="Cu-R_CopD_dom"/>
</dbReference>
<feature type="transmembrane region" description="Helical" evidence="1">
    <location>
        <begin position="113"/>
        <end position="135"/>
    </location>
</feature>
<dbReference type="Pfam" id="PF05425">
    <property type="entry name" value="CopD"/>
    <property type="match status" value="1"/>
</dbReference>
<feature type="transmembrane region" description="Helical" evidence="1">
    <location>
        <begin position="50"/>
        <end position="70"/>
    </location>
</feature>
<dbReference type="AlphaFoldDB" id="A0A3B0V4B3"/>
<keyword evidence="1" id="KW-0472">Membrane</keyword>
<evidence type="ECO:0000313" key="3">
    <source>
        <dbReference type="EMBL" id="VAW26984.1"/>
    </source>
</evidence>
<sequence>MHKYIILLHVLAATVWVGGHLVLAIGILPSVVKYGNIDLLNAFEAKYEKVGIPALIILVITGFYMAIGYLPISEWFDFSNSLSKHISIKIILLGITIALALHARLKLIPNLSVNNLIILVVHIIAITTVAVMFVVTGLSFR</sequence>
<keyword evidence="1" id="KW-1133">Transmembrane helix</keyword>
<gene>
    <name evidence="3" type="ORF">MNBD_BACTEROID06-259</name>
</gene>
<feature type="transmembrane region" description="Helical" evidence="1">
    <location>
        <begin position="82"/>
        <end position="101"/>
    </location>
</feature>
<dbReference type="EMBL" id="UOES01000169">
    <property type="protein sequence ID" value="VAW26984.1"/>
    <property type="molecule type" value="Genomic_DNA"/>
</dbReference>
<reference evidence="3" key="1">
    <citation type="submission" date="2018-06" db="EMBL/GenBank/DDBJ databases">
        <authorList>
            <person name="Zhirakovskaya E."/>
        </authorList>
    </citation>
    <scope>NUCLEOTIDE SEQUENCE</scope>
</reference>
<protein>
    <recommendedName>
        <fullName evidence="2">Copper resistance protein D domain-containing protein</fullName>
    </recommendedName>
</protein>
<keyword evidence="1" id="KW-0812">Transmembrane</keyword>
<dbReference type="GO" id="GO:0016020">
    <property type="term" value="C:membrane"/>
    <property type="evidence" value="ECO:0007669"/>
    <property type="project" value="InterPro"/>
</dbReference>
<accession>A0A3B0V4B3</accession>
<organism evidence="3">
    <name type="scientific">hydrothermal vent metagenome</name>
    <dbReference type="NCBI Taxonomy" id="652676"/>
    <lineage>
        <taxon>unclassified sequences</taxon>
        <taxon>metagenomes</taxon>
        <taxon>ecological metagenomes</taxon>
    </lineage>
</organism>
<evidence type="ECO:0000259" key="2">
    <source>
        <dbReference type="Pfam" id="PF05425"/>
    </source>
</evidence>